<name>A0A0A9G787_ARUDO</name>
<accession>A0A0A9G787</accession>
<evidence type="ECO:0000256" key="1">
    <source>
        <dbReference type="SAM" id="MobiDB-lite"/>
    </source>
</evidence>
<protein>
    <submittedName>
        <fullName evidence="2">Uncharacterized protein</fullName>
    </submittedName>
</protein>
<organism evidence="2">
    <name type="scientific">Arundo donax</name>
    <name type="common">Giant reed</name>
    <name type="synonym">Donax arundinaceus</name>
    <dbReference type="NCBI Taxonomy" id="35708"/>
    <lineage>
        <taxon>Eukaryota</taxon>
        <taxon>Viridiplantae</taxon>
        <taxon>Streptophyta</taxon>
        <taxon>Embryophyta</taxon>
        <taxon>Tracheophyta</taxon>
        <taxon>Spermatophyta</taxon>
        <taxon>Magnoliopsida</taxon>
        <taxon>Liliopsida</taxon>
        <taxon>Poales</taxon>
        <taxon>Poaceae</taxon>
        <taxon>PACMAD clade</taxon>
        <taxon>Arundinoideae</taxon>
        <taxon>Arundineae</taxon>
        <taxon>Arundo</taxon>
    </lineage>
</organism>
<feature type="region of interest" description="Disordered" evidence="1">
    <location>
        <begin position="27"/>
        <end position="50"/>
    </location>
</feature>
<proteinExistence type="predicted"/>
<evidence type="ECO:0000313" key="2">
    <source>
        <dbReference type="EMBL" id="JAE18406.1"/>
    </source>
</evidence>
<feature type="compositionally biased region" description="Polar residues" evidence="1">
    <location>
        <begin position="27"/>
        <end position="42"/>
    </location>
</feature>
<sequence length="50" mass="5276">MHSRPHSASVPTFALRIQRTTLTSTIASHTHRVSSSATSSGMVPSAAEAR</sequence>
<reference evidence="2" key="1">
    <citation type="submission" date="2014-09" db="EMBL/GenBank/DDBJ databases">
        <authorList>
            <person name="Magalhaes I.L.F."/>
            <person name="Oliveira U."/>
            <person name="Santos F.R."/>
            <person name="Vidigal T.H.D.A."/>
            <person name="Brescovit A.D."/>
            <person name="Santos A.J."/>
        </authorList>
    </citation>
    <scope>NUCLEOTIDE SEQUENCE</scope>
    <source>
        <tissue evidence="2">Shoot tissue taken approximately 20 cm above the soil surface</tissue>
    </source>
</reference>
<reference evidence="2" key="2">
    <citation type="journal article" date="2015" name="Data Brief">
        <title>Shoot transcriptome of the giant reed, Arundo donax.</title>
        <authorList>
            <person name="Barrero R.A."/>
            <person name="Guerrero F.D."/>
            <person name="Moolhuijzen P."/>
            <person name="Goolsby J.A."/>
            <person name="Tidwell J."/>
            <person name="Bellgard S.E."/>
            <person name="Bellgard M.I."/>
        </authorList>
    </citation>
    <scope>NUCLEOTIDE SEQUENCE</scope>
    <source>
        <tissue evidence="2">Shoot tissue taken approximately 20 cm above the soil surface</tissue>
    </source>
</reference>
<dbReference type="AlphaFoldDB" id="A0A0A9G787"/>
<dbReference type="EMBL" id="GBRH01179490">
    <property type="protein sequence ID" value="JAE18406.1"/>
    <property type="molecule type" value="Transcribed_RNA"/>
</dbReference>